<dbReference type="SUPFAM" id="SSF46785">
    <property type="entry name" value="Winged helix' DNA-binding domain"/>
    <property type="match status" value="1"/>
</dbReference>
<reference evidence="1" key="4">
    <citation type="submission" date="2016-09" db="EMBL/GenBank/DDBJ databases">
        <authorList>
            <person name="Pfeiffer F."/>
        </authorList>
    </citation>
    <scope>NUCLEOTIDE SEQUENCE</scope>
    <source>
        <strain evidence="1">ATCC 43099</strain>
        <plasmid evidence="1">pNMAG01</plasmid>
    </source>
</reference>
<protein>
    <submittedName>
        <fullName evidence="1">HTH domain protein</fullName>
    </submittedName>
    <submittedName>
        <fullName evidence="2">Transcriptional regulator</fullName>
    </submittedName>
</protein>
<accession>D3T0X0</accession>
<evidence type="ECO:0000313" key="2">
    <source>
        <dbReference type="EMBL" id="ELY34341.1"/>
    </source>
</evidence>
<dbReference type="KEGG" id="nmg:Nmag_3685"/>
<dbReference type="HOGENOM" id="CLU_097789_2_0_2"/>
<dbReference type="PATRIC" id="fig|547559.17.peg.65"/>
<dbReference type="EMBL" id="AOHS01000007">
    <property type="protein sequence ID" value="ELY34341.1"/>
    <property type="molecule type" value="Genomic_DNA"/>
</dbReference>
<organism evidence="1 3">
    <name type="scientific">Natrialba magadii (strain ATCC 43099 / DSM 3394 / CCM 3739 / CIP 104546 / IAM 13178 / JCM 8861 / NBRC 102185 / NCIMB 2190 / MS3)</name>
    <name type="common">Natronobacterium magadii</name>
    <dbReference type="NCBI Taxonomy" id="547559"/>
    <lineage>
        <taxon>Archaea</taxon>
        <taxon>Methanobacteriati</taxon>
        <taxon>Methanobacteriota</taxon>
        <taxon>Stenosarchaea group</taxon>
        <taxon>Halobacteria</taxon>
        <taxon>Halobacteriales</taxon>
        <taxon>Natrialbaceae</taxon>
        <taxon>Natrialba</taxon>
    </lineage>
</organism>
<dbReference type="OrthoDB" id="240032at2157"/>
<evidence type="ECO:0000313" key="4">
    <source>
        <dbReference type="Proteomes" id="UP000011543"/>
    </source>
</evidence>
<dbReference type="AlphaFoldDB" id="D3T0X0"/>
<reference evidence="2 4" key="3">
    <citation type="journal article" date="2014" name="PLoS Genet.">
        <title>Phylogenetically driven sequencing of extremely halophilic archaea reveals strategies for static and dynamic osmo-response.</title>
        <authorList>
            <person name="Becker E.A."/>
            <person name="Seitzer P.M."/>
            <person name="Tritt A."/>
            <person name="Larsen D."/>
            <person name="Krusor M."/>
            <person name="Yao A.I."/>
            <person name="Wu D."/>
            <person name="Madern D."/>
            <person name="Eisen J.A."/>
            <person name="Darling A.E."/>
            <person name="Facciotti M.T."/>
        </authorList>
    </citation>
    <scope>NUCLEOTIDE SEQUENCE [LARGE SCALE GENOMIC DNA]</scope>
    <source>
        <strain evidence="4">ATCC 43099 / DSM 3394 / CCM 3739 / CIP 104546 / IAM 13178 / JCM 8861 / NBRC 102185 / NCIMB 2190 / MS3</strain>
        <strain evidence="2">MS-3</strain>
    </source>
</reference>
<dbReference type="Proteomes" id="UP000011543">
    <property type="component" value="Unassembled WGS sequence"/>
</dbReference>
<sequence length="169" mass="18999">MSNVNEEAEADWKEETTTFQRIKSVVSRAYDGQTAGEIAERALVAENTARTHLEDLAEDGFVETATDPTTKATLYARSWASLTFEQATDILENTDSDTLLTRVQEMQAEIEAYRRETGLDDPTDIAWAETDADEETIQQWKTTRRNLSFAKVALALDQAEDNVRKTVTT</sequence>
<evidence type="ECO:0000313" key="1">
    <source>
        <dbReference type="EMBL" id="ADD07229.1"/>
    </source>
</evidence>
<dbReference type="Proteomes" id="UP000001879">
    <property type="component" value="Plasmid pNMAG01"/>
</dbReference>
<gene>
    <name evidence="1" type="ordered locus">Nmag_3685</name>
    <name evidence="2" type="ORF">C500_00362</name>
</gene>
<dbReference type="InterPro" id="IPR036390">
    <property type="entry name" value="WH_DNA-bd_sf"/>
</dbReference>
<reference evidence="3" key="1">
    <citation type="submission" date="2010-02" db="EMBL/GenBank/DDBJ databases">
        <title>Complete sequence of plasmid 1 of Natrialba magadii ATCC 43099.</title>
        <authorList>
            <consortium name="US DOE Joint Genome Institute"/>
            <person name="Lucas S."/>
            <person name="Copeland A."/>
            <person name="Lapidus A."/>
            <person name="Cheng J.-F."/>
            <person name="Bruce D."/>
            <person name="Goodwin L."/>
            <person name="Pitluck S."/>
            <person name="Davenport K."/>
            <person name="Saunders E."/>
            <person name="Detter J.C."/>
            <person name="Han C."/>
            <person name="Tapia R."/>
            <person name="Land M."/>
            <person name="Hauser L."/>
            <person name="Kyrpides N."/>
            <person name="Mikhailova N."/>
            <person name="De Castro R.E."/>
            <person name="Maupin-Furlow J.A."/>
            <person name="Woyke T."/>
        </authorList>
    </citation>
    <scope>NUCLEOTIDE SEQUENCE [LARGE SCALE GENOMIC DNA]</scope>
    <source>
        <strain evidence="3">ATCC 43099 / DSM 3394 / CCM 3739 / CIP 104546 / IAM 13178 / JCM 8861 / NBRC 102185 / NCIMB 2190 / MS3</strain>
        <plasmid evidence="3">pNMAG01</plasmid>
    </source>
</reference>
<geneLocation type="plasmid" evidence="1 3">
    <name>pNMAG01</name>
</geneLocation>
<keyword evidence="1" id="KW-0614">Plasmid</keyword>
<dbReference type="EMBL" id="CP001933">
    <property type="protein sequence ID" value="ADD07229.1"/>
    <property type="molecule type" value="Genomic_DNA"/>
</dbReference>
<dbReference type="InterPro" id="IPR055766">
    <property type="entry name" value="DUF7342"/>
</dbReference>
<dbReference type="InterPro" id="IPR011991">
    <property type="entry name" value="ArsR-like_HTH"/>
</dbReference>
<name>D3T0X0_NATMM</name>
<dbReference type="Pfam" id="PF24033">
    <property type="entry name" value="DUF7342"/>
    <property type="match status" value="1"/>
</dbReference>
<dbReference type="GeneID" id="8826553"/>
<dbReference type="RefSeq" id="WP_004266965.1">
    <property type="nucleotide sequence ID" value="NC_013923.1"/>
</dbReference>
<evidence type="ECO:0000313" key="3">
    <source>
        <dbReference type="Proteomes" id="UP000001879"/>
    </source>
</evidence>
<reference evidence="1 3" key="2">
    <citation type="journal article" date="2012" name="BMC Genomics">
        <title>A comparative genomics perspective on the genetic content of the alkaliphilic haloarchaeon Natrialba magadii ATCC 43099T.</title>
        <authorList>
            <person name="Siddaramappa S."/>
            <person name="Challacombe J.F."/>
            <person name="Decastro R.E."/>
            <person name="Pfeiffer F."/>
            <person name="Sastre D.E."/>
            <person name="Gimenez M.I."/>
            <person name="Paggi R.A."/>
            <person name="Detter J.C."/>
            <person name="Davenport K.W."/>
            <person name="Goodwin L.A."/>
            <person name="Kyrpides N."/>
            <person name="Tapia R."/>
            <person name="Pitluck S."/>
            <person name="Lucas S."/>
            <person name="Woyke T."/>
            <person name="Maupin-Furlow J.A."/>
        </authorList>
    </citation>
    <scope>NUCLEOTIDE SEQUENCE [LARGE SCALE GENOMIC DNA]</scope>
    <source>
        <strain evidence="1">ATCC 43099</strain>
        <strain evidence="3">ATCC 43099 / DSM 3394 / CCM 3739 / CIP 104546 / IAM 13178 / JCM 8861 / NBRC 102185 / NCIMB 2190 / MS3</strain>
    </source>
</reference>
<proteinExistence type="predicted"/>
<dbReference type="CDD" id="cd00090">
    <property type="entry name" value="HTH_ARSR"/>
    <property type="match status" value="1"/>
</dbReference>
<keyword evidence="3" id="KW-1185">Reference proteome</keyword>